<evidence type="ECO:0000313" key="1">
    <source>
        <dbReference type="EMBL" id="CAH0403151.1"/>
    </source>
</evidence>
<proteinExistence type="predicted"/>
<name>A0ABN8B958_CHISP</name>
<accession>A0ABN8B958</accession>
<evidence type="ECO:0000313" key="2">
    <source>
        <dbReference type="Proteomes" id="UP001153292"/>
    </source>
</evidence>
<keyword evidence="2" id="KW-1185">Reference proteome</keyword>
<organism evidence="1 2">
    <name type="scientific">Chilo suppressalis</name>
    <name type="common">Asiatic rice borer moth</name>
    <dbReference type="NCBI Taxonomy" id="168631"/>
    <lineage>
        <taxon>Eukaryota</taxon>
        <taxon>Metazoa</taxon>
        <taxon>Ecdysozoa</taxon>
        <taxon>Arthropoda</taxon>
        <taxon>Hexapoda</taxon>
        <taxon>Insecta</taxon>
        <taxon>Pterygota</taxon>
        <taxon>Neoptera</taxon>
        <taxon>Endopterygota</taxon>
        <taxon>Lepidoptera</taxon>
        <taxon>Glossata</taxon>
        <taxon>Ditrysia</taxon>
        <taxon>Pyraloidea</taxon>
        <taxon>Crambidae</taxon>
        <taxon>Crambinae</taxon>
        <taxon>Chilo</taxon>
    </lineage>
</organism>
<dbReference type="EMBL" id="OU963915">
    <property type="protein sequence ID" value="CAH0403151.1"/>
    <property type="molecule type" value="Genomic_DNA"/>
</dbReference>
<gene>
    <name evidence="1" type="ORF">CHILSU_LOCUS6413</name>
</gene>
<protein>
    <submittedName>
        <fullName evidence="1">Uncharacterized protein</fullName>
    </submittedName>
</protein>
<dbReference type="Proteomes" id="UP001153292">
    <property type="component" value="Chromosome 22"/>
</dbReference>
<sequence length="117" mass="13607">MANIAKVLKTQQALETKLLLRMNELEGKWNSTPQSKDDGSLTQLRQEFRDFKSEVWAVLMLLRDQVSQLLKPIDDIEMRHRKKYLLVGGIPETIEDLNKFIICLLNSKMDLDLTSFN</sequence>
<reference evidence="1" key="1">
    <citation type="submission" date="2021-12" db="EMBL/GenBank/DDBJ databases">
        <authorList>
            <person name="King R."/>
        </authorList>
    </citation>
    <scope>NUCLEOTIDE SEQUENCE</scope>
</reference>